<dbReference type="OrthoDB" id="3785441at2"/>
<name>A0A4R4W4C6_9ACTN</name>
<dbReference type="AlphaFoldDB" id="A0A4R4W4C6"/>
<accession>A0A4R4W4C6</accession>
<dbReference type="Proteomes" id="UP000294543">
    <property type="component" value="Unassembled WGS sequence"/>
</dbReference>
<gene>
    <name evidence="2" type="ORF">E1294_41190</name>
</gene>
<dbReference type="EMBL" id="SMKP01000176">
    <property type="protein sequence ID" value="TDD13392.1"/>
    <property type="molecule type" value="Genomic_DNA"/>
</dbReference>
<feature type="region of interest" description="Disordered" evidence="1">
    <location>
        <begin position="157"/>
        <end position="177"/>
    </location>
</feature>
<proteinExistence type="predicted"/>
<evidence type="ECO:0000256" key="1">
    <source>
        <dbReference type="SAM" id="MobiDB-lite"/>
    </source>
</evidence>
<keyword evidence="3" id="KW-1185">Reference proteome</keyword>
<evidence type="ECO:0000313" key="2">
    <source>
        <dbReference type="EMBL" id="TDD13392.1"/>
    </source>
</evidence>
<dbReference type="Pfam" id="PF19457">
    <property type="entry name" value="DUF5994"/>
    <property type="match status" value="1"/>
</dbReference>
<dbReference type="InterPro" id="IPR046036">
    <property type="entry name" value="DUF5994"/>
</dbReference>
<dbReference type="RefSeq" id="WP_132516398.1">
    <property type="nucleotide sequence ID" value="NZ_SMKP01000176.1"/>
</dbReference>
<sequence>MTGPEKVRLSLDPDLARRGAVDGAWWPASYDAGAELPALIAAIDQRLERRVLRVGLHIDTWDNIPRRIAAPGRHVKVGWFRTIDPHLVTLIIPGIEHLNLLVVPPDTTPAAADKALDLATQCRGRTRPGDILTAADPGHPATSAPADLDTAANALGLAGWDNEGGQPRQPARRSRAR</sequence>
<reference evidence="2 3" key="1">
    <citation type="submission" date="2019-03" db="EMBL/GenBank/DDBJ databases">
        <title>Draft genome sequences of novel Actinobacteria.</title>
        <authorList>
            <person name="Sahin N."/>
            <person name="Ay H."/>
            <person name="Saygin H."/>
        </authorList>
    </citation>
    <scope>NUCLEOTIDE SEQUENCE [LARGE SCALE GENOMIC DNA]</scope>
    <source>
        <strain evidence="2 3">KC712</strain>
    </source>
</reference>
<organism evidence="2 3">
    <name type="scientific">Nonomuraea diastatica</name>
    <dbReference type="NCBI Taxonomy" id="1848329"/>
    <lineage>
        <taxon>Bacteria</taxon>
        <taxon>Bacillati</taxon>
        <taxon>Actinomycetota</taxon>
        <taxon>Actinomycetes</taxon>
        <taxon>Streptosporangiales</taxon>
        <taxon>Streptosporangiaceae</taxon>
        <taxon>Nonomuraea</taxon>
    </lineage>
</organism>
<protein>
    <submittedName>
        <fullName evidence="2">Uncharacterized protein</fullName>
    </submittedName>
</protein>
<comment type="caution">
    <text evidence="2">The sequence shown here is derived from an EMBL/GenBank/DDBJ whole genome shotgun (WGS) entry which is preliminary data.</text>
</comment>
<evidence type="ECO:0000313" key="3">
    <source>
        <dbReference type="Proteomes" id="UP000294543"/>
    </source>
</evidence>